<name>A0A1H9MBP7_9HYPH</name>
<feature type="signal peptide" evidence="1">
    <location>
        <begin position="1"/>
        <end position="21"/>
    </location>
</feature>
<keyword evidence="3" id="KW-1185">Reference proteome</keyword>
<evidence type="ECO:0000313" key="2">
    <source>
        <dbReference type="EMBL" id="SER21118.1"/>
    </source>
</evidence>
<gene>
    <name evidence="2" type="ORF">SAMN05216548_11350</name>
</gene>
<dbReference type="RefSeq" id="WP_092498229.1">
    <property type="nucleotide sequence ID" value="NZ_FOFG01000013.1"/>
</dbReference>
<organism evidence="2 3">
    <name type="scientific">Faunimonas pinastri</name>
    <dbReference type="NCBI Taxonomy" id="1855383"/>
    <lineage>
        <taxon>Bacteria</taxon>
        <taxon>Pseudomonadati</taxon>
        <taxon>Pseudomonadota</taxon>
        <taxon>Alphaproteobacteria</taxon>
        <taxon>Hyphomicrobiales</taxon>
        <taxon>Afifellaceae</taxon>
        <taxon>Faunimonas</taxon>
    </lineage>
</organism>
<accession>A0A1H9MBP7</accession>
<protein>
    <submittedName>
        <fullName evidence="2">Uncharacterized protein</fullName>
    </submittedName>
</protein>
<dbReference type="AlphaFoldDB" id="A0A1H9MBP7"/>
<dbReference type="EMBL" id="FOFG01000013">
    <property type="protein sequence ID" value="SER21118.1"/>
    <property type="molecule type" value="Genomic_DNA"/>
</dbReference>
<sequence length="85" mass="8895">MRKLLFATAAFGLLTAGAANAAGALSLEQQNAGTYPAVAGQVSKGFLLFTDQNGQKRVVNQYAGQSETANSYGAPYFVHGQTETH</sequence>
<dbReference type="Proteomes" id="UP000199647">
    <property type="component" value="Unassembled WGS sequence"/>
</dbReference>
<evidence type="ECO:0000256" key="1">
    <source>
        <dbReference type="SAM" id="SignalP"/>
    </source>
</evidence>
<reference evidence="2 3" key="1">
    <citation type="submission" date="2016-10" db="EMBL/GenBank/DDBJ databases">
        <authorList>
            <person name="de Groot N.N."/>
        </authorList>
    </citation>
    <scope>NUCLEOTIDE SEQUENCE [LARGE SCALE GENOMIC DNA]</scope>
    <source>
        <strain evidence="2 3">A52C2</strain>
    </source>
</reference>
<feature type="chain" id="PRO_5011783807" evidence="1">
    <location>
        <begin position="22"/>
        <end position="85"/>
    </location>
</feature>
<keyword evidence="1" id="KW-0732">Signal</keyword>
<evidence type="ECO:0000313" key="3">
    <source>
        <dbReference type="Proteomes" id="UP000199647"/>
    </source>
</evidence>
<proteinExistence type="predicted"/>